<reference evidence="1" key="1">
    <citation type="journal article" date="2021" name="Genome Biol. Evol.">
        <title>A High-Quality Reference Genome for a Parasitic Bivalve with Doubly Uniparental Inheritance (Bivalvia: Unionida).</title>
        <authorList>
            <person name="Smith C.H."/>
        </authorList>
    </citation>
    <scope>NUCLEOTIDE SEQUENCE</scope>
    <source>
        <strain evidence="1">CHS0354</strain>
    </source>
</reference>
<reference evidence="1" key="3">
    <citation type="submission" date="2023-05" db="EMBL/GenBank/DDBJ databases">
        <authorList>
            <person name="Smith C.H."/>
        </authorList>
    </citation>
    <scope>NUCLEOTIDE SEQUENCE</scope>
    <source>
        <strain evidence="1">CHS0354</strain>
        <tissue evidence="1">Mantle</tissue>
    </source>
</reference>
<proteinExistence type="predicted"/>
<sequence>MSHVNLYVCNTPAFHFTVVKGISINTNLSIACLLHRVPSVYSQNDGVRLSTHGNRRLLSSQIRLMDKENVSPKNG</sequence>
<protein>
    <submittedName>
        <fullName evidence="1">Uncharacterized protein</fullName>
    </submittedName>
</protein>
<dbReference type="Proteomes" id="UP001195483">
    <property type="component" value="Unassembled WGS sequence"/>
</dbReference>
<evidence type="ECO:0000313" key="1">
    <source>
        <dbReference type="EMBL" id="KAK3605998.1"/>
    </source>
</evidence>
<keyword evidence="2" id="KW-1185">Reference proteome</keyword>
<dbReference type="AlphaFoldDB" id="A0AAE0W8H5"/>
<feature type="non-terminal residue" evidence="1">
    <location>
        <position position="75"/>
    </location>
</feature>
<dbReference type="EMBL" id="JAEAOA010001492">
    <property type="protein sequence ID" value="KAK3605998.1"/>
    <property type="molecule type" value="Genomic_DNA"/>
</dbReference>
<comment type="caution">
    <text evidence="1">The sequence shown here is derived from an EMBL/GenBank/DDBJ whole genome shotgun (WGS) entry which is preliminary data.</text>
</comment>
<evidence type="ECO:0000313" key="2">
    <source>
        <dbReference type="Proteomes" id="UP001195483"/>
    </source>
</evidence>
<gene>
    <name evidence="1" type="ORF">CHS0354_025028</name>
</gene>
<accession>A0AAE0W8H5</accession>
<name>A0AAE0W8H5_9BIVA</name>
<organism evidence="1 2">
    <name type="scientific">Potamilus streckersoni</name>
    <dbReference type="NCBI Taxonomy" id="2493646"/>
    <lineage>
        <taxon>Eukaryota</taxon>
        <taxon>Metazoa</taxon>
        <taxon>Spiralia</taxon>
        <taxon>Lophotrochozoa</taxon>
        <taxon>Mollusca</taxon>
        <taxon>Bivalvia</taxon>
        <taxon>Autobranchia</taxon>
        <taxon>Heteroconchia</taxon>
        <taxon>Palaeoheterodonta</taxon>
        <taxon>Unionida</taxon>
        <taxon>Unionoidea</taxon>
        <taxon>Unionidae</taxon>
        <taxon>Ambleminae</taxon>
        <taxon>Lampsilini</taxon>
        <taxon>Potamilus</taxon>
    </lineage>
</organism>
<reference evidence="1" key="2">
    <citation type="journal article" date="2021" name="Genome Biol. Evol.">
        <title>Developing a high-quality reference genome for a parasitic bivalve with doubly uniparental inheritance (Bivalvia: Unionida).</title>
        <authorList>
            <person name="Smith C.H."/>
        </authorList>
    </citation>
    <scope>NUCLEOTIDE SEQUENCE</scope>
    <source>
        <strain evidence="1">CHS0354</strain>
        <tissue evidence="1">Mantle</tissue>
    </source>
</reference>